<reference evidence="1" key="1">
    <citation type="submission" date="2020-01" db="EMBL/GenBank/DDBJ databases">
        <authorList>
            <person name="Meier V. D."/>
            <person name="Meier V D."/>
        </authorList>
    </citation>
    <scope>NUCLEOTIDE SEQUENCE</scope>
    <source>
        <strain evidence="1">HLG_WM_MAG_01</strain>
    </source>
</reference>
<protein>
    <recommendedName>
        <fullName evidence="2">Four helix bundle protein</fullName>
    </recommendedName>
</protein>
<dbReference type="Gene3D" id="1.20.1440.60">
    <property type="entry name" value="23S rRNA-intervening sequence"/>
    <property type="match status" value="1"/>
</dbReference>
<proteinExistence type="predicted"/>
<accession>A0A6S6UG53</accession>
<sequence length="104" mass="12463">MIHKNFTNLNKEHKYTIGEKVKERALDVLVGIYRANKATNKVVALERVLDDVQYIRLSLRLLRDLKVLNEKKYVELLVLCDDVRVQFEKWSAYENRMRKLRQKS</sequence>
<organism evidence="1">
    <name type="scientific">uncultured Sulfurovum sp</name>
    <dbReference type="NCBI Taxonomy" id="269237"/>
    <lineage>
        <taxon>Bacteria</taxon>
        <taxon>Pseudomonadati</taxon>
        <taxon>Campylobacterota</taxon>
        <taxon>Epsilonproteobacteria</taxon>
        <taxon>Campylobacterales</taxon>
        <taxon>Sulfurovaceae</taxon>
        <taxon>Sulfurovum</taxon>
        <taxon>environmental samples</taxon>
    </lineage>
</organism>
<dbReference type="EMBL" id="CACVAS010000168">
    <property type="protein sequence ID" value="CAA6828047.1"/>
    <property type="molecule type" value="Genomic_DNA"/>
</dbReference>
<dbReference type="AlphaFoldDB" id="A0A6S6UG53"/>
<evidence type="ECO:0008006" key="2">
    <source>
        <dbReference type="Google" id="ProtNLM"/>
    </source>
</evidence>
<name>A0A6S6UG53_9BACT</name>
<gene>
    <name evidence="1" type="ORF">HELGO_WM9667</name>
</gene>
<evidence type="ECO:0000313" key="1">
    <source>
        <dbReference type="EMBL" id="CAA6828047.1"/>
    </source>
</evidence>
<dbReference type="InterPro" id="IPR036583">
    <property type="entry name" value="23S_rRNA_IVS_sf"/>
</dbReference>